<protein>
    <submittedName>
        <fullName evidence="3">Carboxylate/amino acid/amine transporter</fullName>
    </submittedName>
</protein>
<feature type="domain" description="EamA" evidence="2">
    <location>
        <begin position="4"/>
        <end position="139"/>
    </location>
</feature>
<feature type="transmembrane region" description="Helical" evidence="1">
    <location>
        <begin position="29"/>
        <end position="51"/>
    </location>
</feature>
<dbReference type="GO" id="GO:0016020">
    <property type="term" value="C:membrane"/>
    <property type="evidence" value="ECO:0007669"/>
    <property type="project" value="InterPro"/>
</dbReference>
<gene>
    <name evidence="3" type="ORF">NCTC11227_00954</name>
</gene>
<dbReference type="AlphaFoldDB" id="A0A378PJM3"/>
<feature type="transmembrane region" description="Helical" evidence="1">
    <location>
        <begin position="147"/>
        <end position="168"/>
    </location>
</feature>
<feature type="transmembrane region" description="Helical" evidence="1">
    <location>
        <begin position="180"/>
        <end position="198"/>
    </location>
</feature>
<dbReference type="Proteomes" id="UP000255102">
    <property type="component" value="Unassembled WGS sequence"/>
</dbReference>
<evidence type="ECO:0000313" key="4">
    <source>
        <dbReference type="Proteomes" id="UP000255102"/>
    </source>
</evidence>
<evidence type="ECO:0000259" key="2">
    <source>
        <dbReference type="Pfam" id="PF00892"/>
    </source>
</evidence>
<dbReference type="InterPro" id="IPR000620">
    <property type="entry name" value="EamA_dom"/>
</dbReference>
<feature type="transmembrane region" description="Helical" evidence="1">
    <location>
        <begin position="204"/>
        <end position="224"/>
    </location>
</feature>
<feature type="transmembrane region" description="Helical" evidence="1">
    <location>
        <begin position="5"/>
        <end position="23"/>
    </location>
</feature>
<feature type="transmembrane region" description="Helical" evidence="1">
    <location>
        <begin position="63"/>
        <end position="84"/>
    </location>
</feature>
<name>A0A378PJM3_9GAMM</name>
<dbReference type="InterPro" id="IPR037185">
    <property type="entry name" value="EmrE-like"/>
</dbReference>
<feature type="transmembrane region" description="Helical" evidence="1">
    <location>
        <begin position="123"/>
        <end position="141"/>
    </location>
</feature>
<accession>A0A378PJM3</accession>
<keyword evidence="1" id="KW-0812">Transmembrane</keyword>
<keyword evidence="1" id="KW-0472">Membrane</keyword>
<dbReference type="SUPFAM" id="SSF103481">
    <property type="entry name" value="Multidrug resistance efflux transporter EmrE"/>
    <property type="match status" value="1"/>
</dbReference>
<proteinExistence type="predicted"/>
<evidence type="ECO:0000256" key="1">
    <source>
        <dbReference type="SAM" id="Phobius"/>
    </source>
</evidence>
<dbReference type="EMBL" id="UGPW01000001">
    <property type="protein sequence ID" value="STY86955.1"/>
    <property type="molecule type" value="Genomic_DNA"/>
</dbReference>
<sequence length="225" mass="24686">MRAEYLSLIAAMLNGTIGVFTRFGLQAGLAPSVLAFYKCFIAFIIIAIYCLSKPKLRIECRTLSRYWHHYALLSFFGIFCLYFFETWAFSEASIPLVVFLTYAAGAATILMAALFLGERPTKFKVAAFITIMMGVYLIFLFEHGILGSMLGIILALLGGFGYALFIFLGKLLNVGNGLAVLCWLFGFGSLYLLVSFLLDGFMMPSLTAMGAIMALVLLPAIAGFS</sequence>
<keyword evidence="1" id="KW-1133">Transmembrane helix</keyword>
<reference evidence="3 4" key="1">
    <citation type="submission" date="2018-06" db="EMBL/GenBank/DDBJ databases">
        <authorList>
            <consortium name="Pathogen Informatics"/>
            <person name="Doyle S."/>
        </authorList>
    </citation>
    <scope>NUCLEOTIDE SEQUENCE [LARGE SCALE GENOMIC DNA]</scope>
    <source>
        <strain evidence="3 4">NCTC11227</strain>
    </source>
</reference>
<evidence type="ECO:0000313" key="3">
    <source>
        <dbReference type="EMBL" id="STY86955.1"/>
    </source>
</evidence>
<feature type="transmembrane region" description="Helical" evidence="1">
    <location>
        <begin position="96"/>
        <end position="116"/>
    </location>
</feature>
<dbReference type="Pfam" id="PF00892">
    <property type="entry name" value="EamA"/>
    <property type="match status" value="1"/>
</dbReference>
<organism evidence="3 4">
    <name type="scientific">Moraxella ovis</name>
    <dbReference type="NCBI Taxonomy" id="29433"/>
    <lineage>
        <taxon>Bacteria</taxon>
        <taxon>Pseudomonadati</taxon>
        <taxon>Pseudomonadota</taxon>
        <taxon>Gammaproteobacteria</taxon>
        <taxon>Moraxellales</taxon>
        <taxon>Moraxellaceae</taxon>
        <taxon>Moraxella</taxon>
    </lineage>
</organism>